<evidence type="ECO:0000313" key="3">
    <source>
        <dbReference type="Proteomes" id="UP000007718"/>
    </source>
</evidence>
<feature type="region of interest" description="Disordered" evidence="1">
    <location>
        <begin position="1"/>
        <end position="22"/>
    </location>
</feature>
<dbReference type="EMBL" id="CP002536">
    <property type="protein sequence ID" value="ADY25718.1"/>
    <property type="molecule type" value="Genomic_DNA"/>
</dbReference>
<dbReference type="KEGG" id="dpt:Deipr_0556"/>
<dbReference type="STRING" id="693977.Deipr_0556"/>
<keyword evidence="3" id="KW-1185">Reference proteome</keyword>
<proteinExistence type="predicted"/>
<reference evidence="3" key="1">
    <citation type="submission" date="2011-02" db="EMBL/GenBank/DDBJ databases">
        <title>The complete sequence of chromosome of Deinococcus proteolyticus DSM 20540.</title>
        <authorList>
            <consortium name="US DOE Joint Genome Institute (JGI-PGF)"/>
            <person name="Lucas S."/>
            <person name="Copeland A."/>
            <person name="Lapidus A."/>
            <person name="Bruce D."/>
            <person name="Goodwin L."/>
            <person name="Pitluck S."/>
            <person name="Kyrpides N."/>
            <person name="Mavromatis K."/>
            <person name="Pagani I."/>
            <person name="Ivanova N."/>
            <person name="Ovchinnikova G."/>
            <person name="Zeytun A."/>
            <person name="Detter J.C."/>
            <person name="Han C."/>
            <person name="Land M."/>
            <person name="Hauser L."/>
            <person name="Markowitz V."/>
            <person name="Cheng J.-F."/>
            <person name="Hugenholtz P."/>
            <person name="Woyke T."/>
            <person name="Wu D."/>
            <person name="Pukall R."/>
            <person name="Steenblock K."/>
            <person name="Brambilla E."/>
            <person name="Klenk H.-P."/>
            <person name="Eisen J.A."/>
        </authorList>
    </citation>
    <scope>NUCLEOTIDE SEQUENCE [LARGE SCALE GENOMIC DNA]</scope>
    <source>
        <strain evidence="3">ATCC 35074 / DSM 20540 / JCM 6276 / NBRC 101906 / NCIMB 13154 / VKM Ac-1939 / CCM 2703 / MRP</strain>
    </source>
</reference>
<accession>F0RKM8</accession>
<name>F0RKM8_DEIPM</name>
<evidence type="ECO:0000256" key="1">
    <source>
        <dbReference type="SAM" id="MobiDB-lite"/>
    </source>
</evidence>
<evidence type="ECO:0000313" key="2">
    <source>
        <dbReference type="EMBL" id="ADY25718.1"/>
    </source>
</evidence>
<dbReference type="RefSeq" id="WP_013614327.1">
    <property type="nucleotide sequence ID" value="NC_015161.1"/>
</dbReference>
<reference evidence="2 3" key="2">
    <citation type="journal article" date="2012" name="Stand. Genomic Sci.">
        <title>Complete genome sequence of the orange-red pigmented, radioresistant Deinococcus proteolyticus type strain (MRP(T)).</title>
        <authorList>
            <person name="Copeland A."/>
            <person name="Zeytun A."/>
            <person name="Yassawong M."/>
            <person name="Nolan M."/>
            <person name="Lucas S."/>
            <person name="Hammon N."/>
            <person name="Deshpande S."/>
            <person name="Cheng J.F."/>
            <person name="Han C."/>
            <person name="Tapia R."/>
            <person name="Goodwin L.A."/>
            <person name="Pitluck S."/>
            <person name="Mavromatis K."/>
            <person name="Liolios K."/>
            <person name="Pagani I."/>
            <person name="Ivanova N."/>
            <person name="Mikhailova N."/>
            <person name="Pati A."/>
            <person name="Chen A."/>
            <person name="Palaniappan K."/>
            <person name="Land M."/>
            <person name="Hauser L."/>
            <person name="Jeffries C.D."/>
            <person name="Brambilla E.M."/>
            <person name="Rohde M."/>
            <person name="Sikorski J."/>
            <person name="Pukall R."/>
            <person name="Goker M."/>
            <person name="Detter J.C."/>
            <person name="Woyke T."/>
            <person name="Bristow J."/>
            <person name="Eisen J.A."/>
            <person name="Markowitz V."/>
            <person name="Hugenholtz P."/>
            <person name="Kyrpides N.C."/>
            <person name="Klenk H.P."/>
            <person name="Lapidus A."/>
        </authorList>
    </citation>
    <scope>NUCLEOTIDE SEQUENCE [LARGE SCALE GENOMIC DNA]</scope>
    <source>
        <strain evidence="3">ATCC 35074 / DSM 20540 / JCM 6276 / NBRC 101906 / NCIMB 13154 / VKM Ac-1939 / CCM 2703 / MRP</strain>
    </source>
</reference>
<sequence length="292" mass="31775">MSDPTPPAAQTGGQSQMGRGVLSPPVYHHLSTDFYPWDEVIADLKARSQAGQSLLFQAHSEAVCAHFVWQAGQLLGGYSGPRDLNFAALMRGLPRARVSLMPLSEGTAAAIWAQRAAPGQALRGTAEQVSGQLAGQIGVLTSMGTAPRSVSYWENGQPQYGSWNKDGAEQDWQFVSLRRVPDTGELVHFWQQVLAVTHRRAALDEVWRQVALGLAPHHPVLDPFTRELTVRAGELQVDPGVQVEELQPALLAAYRAVLDRLGLRLSDLPLDALRRHELWSVSGLGTLDGSRA</sequence>
<dbReference type="Proteomes" id="UP000007718">
    <property type="component" value="Chromosome"/>
</dbReference>
<organism evidence="2 3">
    <name type="scientific">Deinococcus proteolyticus (strain ATCC 35074 / DSM 20540 / JCM 6276 / NBRC 101906 / NCIMB 13154 / VKM Ac-1939 / CCM 2703 / MRP)</name>
    <dbReference type="NCBI Taxonomy" id="693977"/>
    <lineage>
        <taxon>Bacteria</taxon>
        <taxon>Thermotogati</taxon>
        <taxon>Deinococcota</taxon>
        <taxon>Deinococci</taxon>
        <taxon>Deinococcales</taxon>
        <taxon>Deinococcaceae</taxon>
        <taxon>Deinococcus</taxon>
    </lineage>
</organism>
<gene>
    <name evidence="2" type="ordered locus">Deipr_0556</name>
</gene>
<dbReference type="AlphaFoldDB" id="F0RKM8"/>
<protein>
    <submittedName>
        <fullName evidence="2">Uncharacterized protein</fullName>
    </submittedName>
</protein>
<dbReference type="OrthoDB" id="58726at2"/>
<dbReference type="HOGENOM" id="CLU_996475_0_0_0"/>